<dbReference type="EMBL" id="CAKXZS010000001">
    <property type="protein sequence ID" value="CAH2394370.1"/>
    <property type="molecule type" value="Genomic_DNA"/>
</dbReference>
<accession>A0ABN8J9P4</accession>
<comment type="caution">
    <text evidence="4">The sequence shown here is derived from an EMBL/GenBank/DDBJ whole genome shotgun (WGS) entry which is preliminary data.</text>
</comment>
<reference evidence="4" key="1">
    <citation type="submission" date="2022-03" db="EMBL/GenBank/DDBJ databases">
        <authorList>
            <person name="Brunel B."/>
        </authorList>
    </citation>
    <scope>NUCLEOTIDE SEQUENCE</scope>
    <source>
        <strain evidence="4">STM4922sample</strain>
    </source>
</reference>
<organism evidence="4 5">
    <name type="scientific">Mesorhizobium ventifaucium</name>
    <dbReference type="NCBI Taxonomy" id="666020"/>
    <lineage>
        <taxon>Bacteria</taxon>
        <taxon>Pseudomonadati</taxon>
        <taxon>Pseudomonadota</taxon>
        <taxon>Alphaproteobacteria</taxon>
        <taxon>Hyphomicrobiales</taxon>
        <taxon>Phyllobacteriaceae</taxon>
        <taxon>Mesorhizobium</taxon>
    </lineage>
</organism>
<gene>
    <name evidence="4" type="ORF">MES4922_10283</name>
</gene>
<dbReference type="RefSeq" id="WP_254022806.1">
    <property type="nucleotide sequence ID" value="NZ_CAKXZS010000001.1"/>
</dbReference>
<evidence type="ECO:0000256" key="2">
    <source>
        <dbReference type="ARBA" id="ARBA00023027"/>
    </source>
</evidence>
<name>A0ABN8J9P4_9HYPH</name>
<evidence type="ECO:0000256" key="1">
    <source>
        <dbReference type="ARBA" id="ARBA00023002"/>
    </source>
</evidence>
<evidence type="ECO:0000259" key="3">
    <source>
        <dbReference type="Pfam" id="PF02826"/>
    </source>
</evidence>
<dbReference type="Gene3D" id="3.40.50.720">
    <property type="entry name" value="NAD(P)-binding Rossmann-like Domain"/>
    <property type="match status" value="2"/>
</dbReference>
<dbReference type="InterPro" id="IPR036291">
    <property type="entry name" value="NAD(P)-bd_dom_sf"/>
</dbReference>
<dbReference type="SUPFAM" id="SSF52283">
    <property type="entry name" value="Formate/glycerate dehydrogenase catalytic domain-like"/>
    <property type="match status" value="1"/>
</dbReference>
<dbReference type="InterPro" id="IPR006140">
    <property type="entry name" value="D-isomer_DH_NAD-bd"/>
</dbReference>
<proteinExistence type="predicted"/>
<dbReference type="Proteomes" id="UP001152604">
    <property type="component" value="Unassembled WGS sequence"/>
</dbReference>
<protein>
    <submittedName>
        <fullName evidence="4">Phosphoglycerate dehydrogenase</fullName>
    </submittedName>
</protein>
<keyword evidence="5" id="KW-1185">Reference proteome</keyword>
<keyword evidence="2" id="KW-0520">NAD</keyword>
<evidence type="ECO:0000313" key="5">
    <source>
        <dbReference type="Proteomes" id="UP001152604"/>
    </source>
</evidence>
<keyword evidence="1" id="KW-0560">Oxidoreductase</keyword>
<sequence length="347" mass="38080">MNTGEMKVLCLWHATQQEIENIKTAMPAGTEVAAPEPADYLSRYETTYADLERHASDADAFIGWTVPTGILEIAEKLKILSWLHVGVDDLRQMGAFSLIAKRKAKLANIAGANAIAIAEQGIMLMLALAKNAIIKHQMAVDGRSSFPVWGDESRSAMLHERTVAVIGVGRIGGRVAKHANAFDMNVLGVRRNKEQKAENVDTMYGPEELQAVLAQCDYVVLAAPNTRETTGLFGKAELAAMKPNAFLVNVGRAATIQEKPLYEALTSGRLRGFGTDVWWRYEFGRTFPIGWGSRLDIQRLPNVICSARAAHNADDVLERSIEWGIQNLVEFAAGQQLTLGVNLEEGY</sequence>
<evidence type="ECO:0000313" key="4">
    <source>
        <dbReference type="EMBL" id="CAH2394370.1"/>
    </source>
</evidence>
<dbReference type="PANTHER" id="PTHR43333:SF1">
    <property type="entry name" value="D-ISOMER SPECIFIC 2-HYDROXYACID DEHYDROGENASE NAD-BINDING DOMAIN-CONTAINING PROTEIN"/>
    <property type="match status" value="1"/>
</dbReference>
<dbReference type="SUPFAM" id="SSF51735">
    <property type="entry name" value="NAD(P)-binding Rossmann-fold domains"/>
    <property type="match status" value="1"/>
</dbReference>
<feature type="domain" description="D-isomer specific 2-hydroxyacid dehydrogenase NAD-binding" evidence="3">
    <location>
        <begin position="122"/>
        <end position="281"/>
    </location>
</feature>
<dbReference type="PANTHER" id="PTHR43333">
    <property type="entry name" value="2-HACID_DH_C DOMAIN-CONTAINING PROTEIN"/>
    <property type="match status" value="1"/>
</dbReference>
<dbReference type="Pfam" id="PF02826">
    <property type="entry name" value="2-Hacid_dh_C"/>
    <property type="match status" value="1"/>
</dbReference>